<reference evidence="1 2" key="1">
    <citation type="submission" date="2018-07" db="EMBL/GenBank/DDBJ databases">
        <title>Uncovering a Universe of Circular DNA Viruses in Animal Metagenomes.</title>
        <authorList>
            <person name="Tisza M."/>
            <person name="Buck C."/>
            <person name="Pastrana D."/>
            <person name="Welch N."/>
            <person name="Peretti A."/>
        </authorList>
    </citation>
    <scope>NUCLEOTIDE SEQUENCE [LARGE SCALE GENOMIC DNA]</scope>
    <source>
        <strain evidence="1">Ctcd13</strain>
    </source>
</reference>
<accession>A0A345MVN7</accession>
<keyword evidence="2" id="KW-1185">Reference proteome</keyword>
<proteinExistence type="predicted"/>
<dbReference type="EMBL" id="MH617154">
    <property type="protein sequence ID" value="AXH75437.1"/>
    <property type="molecule type" value="Genomic_DNA"/>
</dbReference>
<sequence>MPRRYYRRARYSRPKKKYSWEHANFSNTNGVVAANNSWTGKAVLVSEAGIGGMRKAKNFTLSINLEWDQIMFFALVYVPEGTRPSELNIGGVENNDDPNFPYLTTASIYEPNQNVILTGIVPANQSNRITYSTRMARNLNSGDSIFLVFRTLNQPNALPENSLRISATLDYCITY</sequence>
<organism evidence="1 2">
    <name type="scientific">Circoviridae sp</name>
    <dbReference type="NCBI Taxonomy" id="1954248"/>
    <lineage>
        <taxon>Viruses</taxon>
        <taxon>Monodnaviria</taxon>
        <taxon>Shotokuvirae</taxon>
        <taxon>Cressdnaviricota</taxon>
        <taxon>Arfiviricetes</taxon>
        <taxon>Rohanvirales</taxon>
        <taxon>Nenyaviridae</taxon>
        <taxon>Galvornvirus</taxon>
        <taxon>Galvornvirus isengard</taxon>
    </lineage>
</organism>
<protein>
    <submittedName>
        <fullName evidence="1">Putative capsid protein</fullName>
    </submittedName>
</protein>
<evidence type="ECO:0000313" key="1">
    <source>
        <dbReference type="EMBL" id="AXH75437.1"/>
    </source>
</evidence>
<dbReference type="Proteomes" id="UP000277039">
    <property type="component" value="Segment"/>
</dbReference>
<evidence type="ECO:0000313" key="2">
    <source>
        <dbReference type="Proteomes" id="UP000277039"/>
    </source>
</evidence>
<name>A0A345MVN7_9VIRU</name>